<name>A0AAE3NJ72_RALSL</name>
<dbReference type="AlphaFoldDB" id="A0AAE3NJ72"/>
<reference evidence="1" key="1">
    <citation type="submission" date="2021-09" db="EMBL/GenBank/DDBJ databases">
        <title>Genomic analysis of Ralstonia spp.</title>
        <authorList>
            <person name="Aburjaile F."/>
            <person name="Ariute J.C."/>
            <person name="Pais A.K.L."/>
            <person name="Albuquerque G.M.R."/>
            <person name="Silva A.M.F."/>
            <person name="Brenig B."/>
            <person name="Azevedo V."/>
            <person name="Matiuzzi M."/>
            <person name="Ramos R."/>
            <person name="Goes-Neto A."/>
            <person name="Soares S."/>
            <person name="Iseppon A.M.B."/>
            <person name="Souza E."/>
            <person name="Gama M."/>
        </authorList>
    </citation>
    <scope>NUCLEOTIDE SEQUENCE</scope>
    <source>
        <strain evidence="1">B4</strain>
    </source>
</reference>
<evidence type="ECO:0000313" key="2">
    <source>
        <dbReference type="Proteomes" id="UP001143674"/>
    </source>
</evidence>
<sequence>MNNGYNHAPPPYPIAAFPIEIAEVIYEVMNKVKAPDALIATSFLATMSVACQGLIDVKLPIGQVCPVSLNILIKGESGERKSATDRIVGDPIYAHDEASVSQYERDIVQFKADSQAFQHEMTPIQG</sequence>
<accession>A0AAE3NJ72</accession>
<dbReference type="InterPro" id="IPR025048">
    <property type="entry name" value="DUF3987"/>
</dbReference>
<dbReference type="RefSeq" id="WP_080726828.1">
    <property type="nucleotide sequence ID" value="NZ_CDRX01000001.1"/>
</dbReference>
<dbReference type="Pfam" id="PF13148">
    <property type="entry name" value="DUF3987"/>
    <property type="match status" value="1"/>
</dbReference>
<organism evidence="1 2">
    <name type="scientific">Ralstonia solanacearum</name>
    <name type="common">Pseudomonas solanacearum</name>
    <dbReference type="NCBI Taxonomy" id="305"/>
    <lineage>
        <taxon>Bacteria</taxon>
        <taxon>Pseudomonadati</taxon>
        <taxon>Pseudomonadota</taxon>
        <taxon>Betaproteobacteria</taxon>
        <taxon>Burkholderiales</taxon>
        <taxon>Burkholderiaceae</taxon>
        <taxon>Ralstonia</taxon>
        <taxon>Ralstonia solanacearum species complex</taxon>
    </lineage>
</organism>
<dbReference type="Proteomes" id="UP001143674">
    <property type="component" value="Unassembled WGS sequence"/>
</dbReference>
<proteinExistence type="predicted"/>
<comment type="caution">
    <text evidence="1">The sequence shown here is derived from an EMBL/GenBank/DDBJ whole genome shotgun (WGS) entry which is preliminary data.</text>
</comment>
<protein>
    <submittedName>
        <fullName evidence="1">DUF3987 domain-containing protein</fullName>
    </submittedName>
</protein>
<gene>
    <name evidence="1" type="ORF">LBW55_07380</name>
</gene>
<dbReference type="EMBL" id="JAIVEX010000003">
    <property type="protein sequence ID" value="MDB0521436.1"/>
    <property type="molecule type" value="Genomic_DNA"/>
</dbReference>
<evidence type="ECO:0000313" key="1">
    <source>
        <dbReference type="EMBL" id="MDB0521436.1"/>
    </source>
</evidence>